<reference evidence="3" key="1">
    <citation type="journal article" date="2013" name="Genome Announc.">
        <title>Genome sequence of the basidiomycetous yeast Pseudozyma antarctica T-34, a producer of the glycolipid biosurfactants mannosylerythritol lipids.</title>
        <authorList>
            <person name="Morita T."/>
            <person name="Koike H."/>
            <person name="Koyama Y."/>
            <person name="Hagiwara H."/>
            <person name="Ito E."/>
            <person name="Fukuoka T."/>
            <person name="Imura T."/>
            <person name="Machida M."/>
            <person name="Kitamoto D."/>
        </authorList>
    </citation>
    <scope>NUCLEOTIDE SEQUENCE [LARGE SCALE GENOMIC DNA]</scope>
    <source>
        <strain evidence="3">T-34</strain>
    </source>
</reference>
<accession>M9MHK5</accession>
<protein>
    <submittedName>
        <fullName evidence="2">FOG: RRM domain</fullName>
    </submittedName>
</protein>
<name>M9MHK5_PSEA3</name>
<feature type="chain" id="PRO_5004100626" evidence="1">
    <location>
        <begin position="27"/>
        <end position="149"/>
    </location>
</feature>
<organism evidence="2 3">
    <name type="scientific">Pseudozyma antarctica (strain T-34)</name>
    <name type="common">Yeast</name>
    <name type="synonym">Candida antarctica</name>
    <dbReference type="NCBI Taxonomy" id="1151754"/>
    <lineage>
        <taxon>Eukaryota</taxon>
        <taxon>Fungi</taxon>
        <taxon>Dikarya</taxon>
        <taxon>Basidiomycota</taxon>
        <taxon>Ustilaginomycotina</taxon>
        <taxon>Ustilaginomycetes</taxon>
        <taxon>Ustilaginales</taxon>
        <taxon>Ustilaginaceae</taxon>
        <taxon>Moesziomyces</taxon>
    </lineage>
</organism>
<keyword evidence="1" id="KW-0732">Signal</keyword>
<evidence type="ECO:0000313" key="3">
    <source>
        <dbReference type="Proteomes" id="UP000011976"/>
    </source>
</evidence>
<dbReference type="Proteomes" id="UP000011976">
    <property type="component" value="Unassembled WGS sequence"/>
</dbReference>
<feature type="signal peptide" evidence="1">
    <location>
        <begin position="1"/>
        <end position="26"/>
    </location>
</feature>
<gene>
    <name evidence="2" type="ORF">PANT_19d00146</name>
</gene>
<dbReference type="EMBL" id="DF196785">
    <property type="protein sequence ID" value="GAC76167.1"/>
    <property type="molecule type" value="Genomic_DNA"/>
</dbReference>
<proteinExistence type="predicted"/>
<evidence type="ECO:0000256" key="1">
    <source>
        <dbReference type="SAM" id="SignalP"/>
    </source>
</evidence>
<sequence length="149" mass="16908">MVFLMTLKRVLAVALLVCAAANVAKATVLPDAEVIWRPGVDVGNAIYDLAERLVNRARSHPDIFAAPPRDAVVAFFNSMERQGRTREQFDIVGRDWNQWFHTYRRRVIATHARAGETWAQGDQLQQHLDTWAQRTARQLGIPHNGPRRG</sequence>
<dbReference type="OrthoDB" id="10341199at2759"/>
<evidence type="ECO:0000313" key="2">
    <source>
        <dbReference type="EMBL" id="GAC76167.1"/>
    </source>
</evidence>
<dbReference type="AlphaFoldDB" id="M9MHK5"/>